<evidence type="ECO:0000256" key="5">
    <source>
        <dbReference type="SAM" id="SignalP"/>
    </source>
</evidence>
<dbReference type="PANTHER" id="PTHR33136">
    <property type="entry name" value="RAPID ALKALINIZATION FACTOR-LIKE"/>
    <property type="match status" value="1"/>
</dbReference>
<feature type="chain" id="PRO_5032751579" evidence="5">
    <location>
        <begin position="25"/>
        <end position="135"/>
    </location>
</feature>
<keyword evidence="7" id="KW-1185">Reference proteome</keyword>
<evidence type="ECO:0000256" key="1">
    <source>
        <dbReference type="ARBA" id="ARBA00009178"/>
    </source>
</evidence>
<protein>
    <submittedName>
        <fullName evidence="6">Uncharacterized protein</fullName>
    </submittedName>
</protein>
<evidence type="ECO:0000313" key="7">
    <source>
        <dbReference type="Proteomes" id="UP000604825"/>
    </source>
</evidence>
<dbReference type="GO" id="GO:0019722">
    <property type="term" value="P:calcium-mediated signaling"/>
    <property type="evidence" value="ECO:0007669"/>
    <property type="project" value="TreeGrafter"/>
</dbReference>
<evidence type="ECO:0000313" key="6">
    <source>
        <dbReference type="EMBL" id="CAD6216723.1"/>
    </source>
</evidence>
<evidence type="ECO:0000256" key="4">
    <source>
        <dbReference type="ARBA" id="ARBA00023157"/>
    </source>
</evidence>
<organism evidence="6 7">
    <name type="scientific">Miscanthus lutarioriparius</name>
    <dbReference type="NCBI Taxonomy" id="422564"/>
    <lineage>
        <taxon>Eukaryota</taxon>
        <taxon>Viridiplantae</taxon>
        <taxon>Streptophyta</taxon>
        <taxon>Embryophyta</taxon>
        <taxon>Tracheophyta</taxon>
        <taxon>Spermatophyta</taxon>
        <taxon>Magnoliopsida</taxon>
        <taxon>Liliopsida</taxon>
        <taxon>Poales</taxon>
        <taxon>Poaceae</taxon>
        <taxon>PACMAD clade</taxon>
        <taxon>Panicoideae</taxon>
        <taxon>Andropogonodae</taxon>
        <taxon>Andropogoneae</taxon>
        <taxon>Saccharinae</taxon>
        <taxon>Miscanthus</taxon>
    </lineage>
</organism>
<dbReference type="Pfam" id="PF05498">
    <property type="entry name" value="RALF"/>
    <property type="match status" value="1"/>
</dbReference>
<dbReference type="EMBL" id="CAJGYO010000003">
    <property type="protein sequence ID" value="CAD6216723.1"/>
    <property type="molecule type" value="Genomic_DNA"/>
</dbReference>
<evidence type="ECO:0000256" key="3">
    <source>
        <dbReference type="ARBA" id="ARBA00022729"/>
    </source>
</evidence>
<comment type="similarity">
    <text evidence="1">Belongs to the plant rapid alkalinization factor (RALF) family.</text>
</comment>
<dbReference type="PANTHER" id="PTHR33136:SF44">
    <property type="entry name" value="PROTEIN RALF-LIKE 33"/>
    <property type="match status" value="1"/>
</dbReference>
<keyword evidence="2" id="KW-0372">Hormone</keyword>
<dbReference type="Proteomes" id="UP000604825">
    <property type="component" value="Unassembled WGS sequence"/>
</dbReference>
<reference evidence="6" key="1">
    <citation type="submission" date="2020-10" db="EMBL/GenBank/DDBJ databases">
        <authorList>
            <person name="Han B."/>
            <person name="Lu T."/>
            <person name="Zhao Q."/>
            <person name="Huang X."/>
            <person name="Zhao Y."/>
        </authorList>
    </citation>
    <scope>NUCLEOTIDE SEQUENCE</scope>
</reference>
<sequence>MARHARAPLLLSLVATLAVAAASAAAYARAADADTELLIGGDDDVLGLGGMFGGRRRLDDANATGLDDGNATSIDDGNATSIDAAVTWAGFISYAALSRDSVPCSLPGASYYNCRPGAEANPYSRGCSTITQCRG</sequence>
<name>A0A811N6N4_9POAL</name>
<keyword evidence="3 5" id="KW-0732">Signal</keyword>
<accession>A0A811N6N4</accession>
<keyword evidence="4" id="KW-1015">Disulfide bond</keyword>
<dbReference type="InterPro" id="IPR008801">
    <property type="entry name" value="RALF"/>
</dbReference>
<comment type="caution">
    <text evidence="6">The sequence shown here is derived from an EMBL/GenBank/DDBJ whole genome shotgun (WGS) entry which is preliminary data.</text>
</comment>
<dbReference type="AlphaFoldDB" id="A0A811N6N4"/>
<dbReference type="GO" id="GO:0005179">
    <property type="term" value="F:hormone activity"/>
    <property type="evidence" value="ECO:0007669"/>
    <property type="project" value="UniProtKB-KW"/>
</dbReference>
<gene>
    <name evidence="6" type="ORF">NCGR_LOCUS10901</name>
</gene>
<proteinExistence type="inferred from homology"/>
<dbReference type="GO" id="GO:0009506">
    <property type="term" value="C:plasmodesma"/>
    <property type="evidence" value="ECO:0007669"/>
    <property type="project" value="TreeGrafter"/>
</dbReference>
<feature type="signal peptide" evidence="5">
    <location>
        <begin position="1"/>
        <end position="24"/>
    </location>
</feature>
<evidence type="ECO:0000256" key="2">
    <source>
        <dbReference type="ARBA" id="ARBA00022702"/>
    </source>
</evidence>
<dbReference type="OrthoDB" id="688795at2759"/>